<dbReference type="AlphaFoldDB" id="A0A1A8R2M3"/>
<proteinExistence type="predicted"/>
<organism evidence="1">
    <name type="scientific">Nothobranchius rachovii</name>
    <name type="common">bluefin notho</name>
    <dbReference type="NCBI Taxonomy" id="451742"/>
    <lineage>
        <taxon>Eukaryota</taxon>
        <taxon>Metazoa</taxon>
        <taxon>Chordata</taxon>
        <taxon>Craniata</taxon>
        <taxon>Vertebrata</taxon>
        <taxon>Euteleostomi</taxon>
        <taxon>Actinopterygii</taxon>
        <taxon>Neopterygii</taxon>
        <taxon>Teleostei</taxon>
        <taxon>Neoteleostei</taxon>
        <taxon>Acanthomorphata</taxon>
        <taxon>Ovalentaria</taxon>
        <taxon>Atherinomorphae</taxon>
        <taxon>Cyprinodontiformes</taxon>
        <taxon>Nothobranchiidae</taxon>
        <taxon>Nothobranchius</taxon>
    </lineage>
</organism>
<protein>
    <submittedName>
        <fullName evidence="1">Meiosis inhibitor 1</fullName>
    </submittedName>
</protein>
<gene>
    <name evidence="1" type="primary">MEI1</name>
</gene>
<feature type="non-terminal residue" evidence="1">
    <location>
        <position position="38"/>
    </location>
</feature>
<evidence type="ECO:0000313" key="1">
    <source>
        <dbReference type="EMBL" id="SBR99504.1"/>
    </source>
</evidence>
<reference evidence="1" key="2">
    <citation type="submission" date="2016-06" db="EMBL/GenBank/DDBJ databases">
        <title>The genome of a short-lived fish provides insights into sex chromosome evolution and the genetic control of aging.</title>
        <authorList>
            <person name="Reichwald K."/>
            <person name="Felder M."/>
            <person name="Petzold A."/>
            <person name="Koch P."/>
            <person name="Groth M."/>
            <person name="Platzer M."/>
        </authorList>
    </citation>
    <scope>NUCLEOTIDE SEQUENCE</scope>
    <source>
        <tissue evidence="1">Brain</tissue>
    </source>
</reference>
<accession>A0A1A8R2M3</accession>
<name>A0A1A8R2M3_9TELE</name>
<dbReference type="EMBL" id="HAEH01014245">
    <property type="protein sequence ID" value="SBR99504.1"/>
    <property type="molecule type" value="Transcribed_RNA"/>
</dbReference>
<sequence>SSLTAPSFPCSCCFCSYMLCYSITDLCWVQLKMEKSVF</sequence>
<feature type="non-terminal residue" evidence="1">
    <location>
        <position position="1"/>
    </location>
</feature>
<reference evidence="1" key="1">
    <citation type="submission" date="2016-05" db="EMBL/GenBank/DDBJ databases">
        <authorList>
            <person name="Lavstsen T."/>
            <person name="Jespersen J.S."/>
        </authorList>
    </citation>
    <scope>NUCLEOTIDE SEQUENCE</scope>
    <source>
        <tissue evidence="1">Brain</tissue>
    </source>
</reference>